<evidence type="ECO:0000313" key="3">
    <source>
        <dbReference type="Proteomes" id="UP001500665"/>
    </source>
</evidence>
<gene>
    <name evidence="2" type="ORF">GCM10009550_55840</name>
</gene>
<sequence length="89" mass="10033">MELTHSTLPGYGHIHHARTRDGHLLSVTVGRDGHRELAFYPDEETDTPLQTIRLDQDEADILADLLHTEPFADRLAALEREVARLAARP</sequence>
<dbReference type="InterPro" id="IPR058776">
    <property type="entry name" value="KhtT-like_N"/>
</dbReference>
<proteinExistence type="predicted"/>
<evidence type="ECO:0000259" key="1">
    <source>
        <dbReference type="Pfam" id="PF25991"/>
    </source>
</evidence>
<feature type="domain" description="Potassium/proton antiporter subunit KhtT-like N-terminal" evidence="1">
    <location>
        <begin position="1"/>
        <end position="69"/>
    </location>
</feature>
<organism evidence="2 3">
    <name type="scientific">Actinocorallia libanotica</name>
    <dbReference type="NCBI Taxonomy" id="46162"/>
    <lineage>
        <taxon>Bacteria</taxon>
        <taxon>Bacillati</taxon>
        <taxon>Actinomycetota</taxon>
        <taxon>Actinomycetes</taxon>
        <taxon>Streptosporangiales</taxon>
        <taxon>Thermomonosporaceae</taxon>
        <taxon>Actinocorallia</taxon>
    </lineage>
</organism>
<accession>A0ABP4C7A5</accession>
<protein>
    <recommendedName>
        <fullName evidence="1">Potassium/proton antiporter subunit KhtT-like N-terminal domain-containing protein</fullName>
    </recommendedName>
</protein>
<dbReference type="Pfam" id="PF25991">
    <property type="entry name" value="KhtT_N"/>
    <property type="match status" value="1"/>
</dbReference>
<dbReference type="EMBL" id="BAAAHH010000027">
    <property type="protein sequence ID" value="GAA0962169.1"/>
    <property type="molecule type" value="Genomic_DNA"/>
</dbReference>
<reference evidence="3" key="1">
    <citation type="journal article" date="2019" name="Int. J. Syst. Evol. Microbiol.">
        <title>The Global Catalogue of Microorganisms (GCM) 10K type strain sequencing project: providing services to taxonomists for standard genome sequencing and annotation.</title>
        <authorList>
            <consortium name="The Broad Institute Genomics Platform"/>
            <consortium name="The Broad Institute Genome Sequencing Center for Infectious Disease"/>
            <person name="Wu L."/>
            <person name="Ma J."/>
        </authorList>
    </citation>
    <scope>NUCLEOTIDE SEQUENCE [LARGE SCALE GENOMIC DNA]</scope>
    <source>
        <strain evidence="3">JCM 10696</strain>
    </source>
</reference>
<dbReference type="Proteomes" id="UP001500665">
    <property type="component" value="Unassembled WGS sequence"/>
</dbReference>
<keyword evidence="3" id="KW-1185">Reference proteome</keyword>
<evidence type="ECO:0000313" key="2">
    <source>
        <dbReference type="EMBL" id="GAA0962169.1"/>
    </source>
</evidence>
<comment type="caution">
    <text evidence="2">The sequence shown here is derived from an EMBL/GenBank/DDBJ whole genome shotgun (WGS) entry which is preliminary data.</text>
</comment>
<dbReference type="RefSeq" id="WP_344243966.1">
    <property type="nucleotide sequence ID" value="NZ_BAAAHH010000027.1"/>
</dbReference>
<name>A0ABP4C7A5_9ACTN</name>